<evidence type="ECO:0000256" key="1">
    <source>
        <dbReference type="SAM" id="Phobius"/>
    </source>
</evidence>
<name>A0A2T4A1E6_TRIHA</name>
<evidence type="ECO:0000313" key="2">
    <source>
        <dbReference type="EMBL" id="PTB50848.1"/>
    </source>
</evidence>
<reference evidence="2 3" key="1">
    <citation type="submission" date="2016-07" db="EMBL/GenBank/DDBJ databases">
        <title>Multiple horizontal gene transfer events from other fungi enriched the ability of initially mycotrophic Trichoderma (Ascomycota) to feed on dead plant biomass.</title>
        <authorList>
            <consortium name="DOE Joint Genome Institute"/>
            <person name="Aerts A."/>
            <person name="Atanasova L."/>
            <person name="Chenthamara K."/>
            <person name="Zhang J."/>
            <person name="Grujic M."/>
            <person name="Henrissat B."/>
            <person name="Kuo A."/>
            <person name="Salamov A."/>
            <person name="Lipzen A."/>
            <person name="Labutti K."/>
            <person name="Barry K."/>
            <person name="Miao Y."/>
            <person name="Rahimi M.J."/>
            <person name="Shen Q."/>
            <person name="Grigoriev I.V."/>
            <person name="Kubicek C.P."/>
            <person name="Druzhinina I.S."/>
        </authorList>
    </citation>
    <scope>NUCLEOTIDE SEQUENCE [LARGE SCALE GENOMIC DNA]</scope>
    <source>
        <strain evidence="2 3">CBS 226.95</strain>
    </source>
</reference>
<feature type="transmembrane region" description="Helical" evidence="1">
    <location>
        <begin position="37"/>
        <end position="57"/>
    </location>
</feature>
<accession>A0A2T4A1E6</accession>
<evidence type="ECO:0000313" key="3">
    <source>
        <dbReference type="Proteomes" id="UP000241690"/>
    </source>
</evidence>
<keyword evidence="1" id="KW-0472">Membrane</keyword>
<keyword evidence="1" id="KW-1133">Transmembrane helix</keyword>
<dbReference type="RefSeq" id="XP_024770525.1">
    <property type="nucleotide sequence ID" value="XM_024919720.1"/>
</dbReference>
<organism evidence="2 3">
    <name type="scientific">Trichoderma harzianum CBS 226.95</name>
    <dbReference type="NCBI Taxonomy" id="983964"/>
    <lineage>
        <taxon>Eukaryota</taxon>
        <taxon>Fungi</taxon>
        <taxon>Dikarya</taxon>
        <taxon>Ascomycota</taxon>
        <taxon>Pezizomycotina</taxon>
        <taxon>Sordariomycetes</taxon>
        <taxon>Hypocreomycetidae</taxon>
        <taxon>Hypocreales</taxon>
        <taxon>Hypocreaceae</taxon>
        <taxon>Trichoderma</taxon>
    </lineage>
</organism>
<proteinExistence type="predicted"/>
<keyword evidence="1" id="KW-0812">Transmembrane</keyword>
<keyword evidence="3" id="KW-1185">Reference proteome</keyword>
<dbReference type="AlphaFoldDB" id="A0A2T4A1E6"/>
<dbReference type="Proteomes" id="UP000241690">
    <property type="component" value="Unassembled WGS sequence"/>
</dbReference>
<sequence length="104" mass="12019">MQIATYDVIYWKSDITPLVSALKKLLWPVSKWTNTHFGFAILSTLCDVASWLAYTLLYSSSKWNDRLLIAGQNVTENDRMTCLAGRKRLYEPNRLPSPWQVCSF</sequence>
<dbReference type="GeneID" id="36628289"/>
<protein>
    <submittedName>
        <fullName evidence="2">Uncharacterized protein</fullName>
    </submittedName>
</protein>
<gene>
    <name evidence="2" type="ORF">M431DRAFT_511753</name>
</gene>
<dbReference type="EMBL" id="KZ679687">
    <property type="protein sequence ID" value="PTB50848.1"/>
    <property type="molecule type" value="Genomic_DNA"/>
</dbReference>